<dbReference type="Proteomes" id="UP001151529">
    <property type="component" value="Chromosome 13"/>
</dbReference>
<gene>
    <name evidence="3" type="ORF">OIU85_003995</name>
</gene>
<dbReference type="Pfam" id="PF14111">
    <property type="entry name" value="DUF4283"/>
    <property type="match status" value="1"/>
</dbReference>
<dbReference type="PANTHER" id="PTHR31286:SF99">
    <property type="entry name" value="DUF4283 DOMAIN-CONTAINING PROTEIN"/>
    <property type="match status" value="1"/>
</dbReference>
<evidence type="ECO:0000313" key="3">
    <source>
        <dbReference type="EMBL" id="KAJ6693186.1"/>
    </source>
</evidence>
<feature type="compositionally biased region" description="Basic and acidic residues" evidence="1">
    <location>
        <begin position="305"/>
        <end position="323"/>
    </location>
</feature>
<reference evidence="3" key="1">
    <citation type="submission" date="2022-11" db="EMBL/GenBank/DDBJ databases">
        <authorList>
            <person name="Hyden B.L."/>
            <person name="Feng K."/>
            <person name="Yates T."/>
            <person name="Jawdy S."/>
            <person name="Smart L.B."/>
            <person name="Muchero W."/>
        </authorList>
    </citation>
    <scope>NUCLEOTIDE SEQUENCE</scope>
    <source>
        <tissue evidence="3">Shoot tip</tissue>
    </source>
</reference>
<sequence>MPDINVPSQTKPSSWAEKVRVSDSSMRCNLEQMARRPAGSILKIPHDMQLANVDIWHRSMIGFFVSYKLPFHAVQTIANRIWRTHGLEKTTVMSNGFMIFRFSTEEAVGEILARGPWMFGGKTILLQKWQSGFQFDKNKIRTIPVWARLQGLPFPLWNKKGLSMAASMVGKPIASDEATMQCTRLEYARVCVEIDAEVPLVHSFKVMSTLSEEPISVDVSYEWKPARCATCRVFGHSCKGSEKQVDLTVKEKEGEEITINVISSKGTAEKEGNITVQVQEPVIAKVLPTKLQTREAEGSSTESHQNAHKEGDKQTDLHDHHTLPLENKMASVTSGSQGIGQVKSSVKGKEIARDASDGDGKIQAVSPTEGKCGEREACESSSNDRPPDSLSWSSPKTKKKKGGKKKREDKLSRHRNNEEVLRITVVYGSNSYKERTDLWKYLLDSSTTYASIPWTIMGDFNASLRPGDSCGGSSNWVSHHNDFSNCISQASLQQIPYSGLRLSWHNGRTGSGSIMKKLDWIFGNLPLMIIWPETKAKFLPRGASDHSAMVLNLGAKKTRAKPSFKFLNQWSKHDDFLPIVRSVWQQRIFSTEVWDRGLILSSQIRWSHLQWPQSWEEASRTFDNMKNPWHRVAGIVIASAVYHIWKERNNRMHNQIFKSALSTRDDIINNVRERLANLESENQLPNELMQRWSLT</sequence>
<evidence type="ECO:0000313" key="4">
    <source>
        <dbReference type="Proteomes" id="UP001151529"/>
    </source>
</evidence>
<protein>
    <recommendedName>
        <fullName evidence="2">DUF4283 domain-containing protein</fullName>
    </recommendedName>
</protein>
<dbReference type="Gene3D" id="3.60.10.10">
    <property type="entry name" value="Endonuclease/exonuclease/phosphatase"/>
    <property type="match status" value="1"/>
</dbReference>
<feature type="compositionally biased region" description="Basic residues" evidence="1">
    <location>
        <begin position="396"/>
        <end position="405"/>
    </location>
</feature>
<accession>A0A9Q0PSE8</accession>
<dbReference type="InterPro" id="IPR040256">
    <property type="entry name" value="At4g02000-like"/>
</dbReference>
<feature type="compositionally biased region" description="Polar residues" evidence="1">
    <location>
        <begin position="379"/>
        <end position="395"/>
    </location>
</feature>
<feature type="region of interest" description="Disordered" evidence="1">
    <location>
        <begin position="289"/>
        <end position="415"/>
    </location>
</feature>
<organism evidence="3 4">
    <name type="scientific">Salix viminalis</name>
    <name type="common">Common osier</name>
    <name type="synonym">Basket willow</name>
    <dbReference type="NCBI Taxonomy" id="40686"/>
    <lineage>
        <taxon>Eukaryota</taxon>
        <taxon>Viridiplantae</taxon>
        <taxon>Streptophyta</taxon>
        <taxon>Embryophyta</taxon>
        <taxon>Tracheophyta</taxon>
        <taxon>Spermatophyta</taxon>
        <taxon>Magnoliopsida</taxon>
        <taxon>eudicotyledons</taxon>
        <taxon>Gunneridae</taxon>
        <taxon>Pentapetalae</taxon>
        <taxon>rosids</taxon>
        <taxon>fabids</taxon>
        <taxon>Malpighiales</taxon>
        <taxon>Salicaceae</taxon>
        <taxon>Saliceae</taxon>
        <taxon>Salix</taxon>
    </lineage>
</organism>
<dbReference type="PANTHER" id="PTHR31286">
    <property type="entry name" value="GLYCINE-RICH CELL WALL STRUCTURAL PROTEIN 1.8-LIKE"/>
    <property type="match status" value="1"/>
</dbReference>
<keyword evidence="4" id="KW-1185">Reference proteome</keyword>
<dbReference type="AlphaFoldDB" id="A0A9Q0PSE8"/>
<dbReference type="SUPFAM" id="SSF56219">
    <property type="entry name" value="DNase I-like"/>
    <property type="match status" value="1"/>
</dbReference>
<dbReference type="EMBL" id="JAPFFL010000011">
    <property type="protein sequence ID" value="KAJ6693186.1"/>
    <property type="molecule type" value="Genomic_DNA"/>
</dbReference>
<feature type="compositionally biased region" description="Basic and acidic residues" evidence="1">
    <location>
        <begin position="347"/>
        <end position="360"/>
    </location>
</feature>
<evidence type="ECO:0000256" key="1">
    <source>
        <dbReference type="SAM" id="MobiDB-lite"/>
    </source>
</evidence>
<feature type="compositionally biased region" description="Basic and acidic residues" evidence="1">
    <location>
        <begin position="406"/>
        <end position="415"/>
    </location>
</feature>
<name>A0A9Q0PSE8_SALVM</name>
<comment type="caution">
    <text evidence="3">The sequence shown here is derived from an EMBL/GenBank/DDBJ whole genome shotgun (WGS) entry which is preliminary data.</text>
</comment>
<evidence type="ECO:0000259" key="2">
    <source>
        <dbReference type="Pfam" id="PF14111"/>
    </source>
</evidence>
<dbReference type="OrthoDB" id="1002480at2759"/>
<reference evidence="3" key="2">
    <citation type="journal article" date="2023" name="Int. J. Mol. Sci.">
        <title>De Novo Assembly and Annotation of 11 Diverse Shrub Willow (Salix) Genomes Reveals Novel Gene Organization in Sex-Linked Regions.</title>
        <authorList>
            <person name="Hyden B."/>
            <person name="Feng K."/>
            <person name="Yates T.B."/>
            <person name="Jawdy S."/>
            <person name="Cereghino C."/>
            <person name="Smart L.B."/>
            <person name="Muchero W."/>
        </authorList>
    </citation>
    <scope>NUCLEOTIDE SEQUENCE [LARGE SCALE GENOMIC DNA]</scope>
    <source>
        <tissue evidence="3">Shoot tip</tissue>
    </source>
</reference>
<dbReference type="InterPro" id="IPR036691">
    <property type="entry name" value="Endo/exonu/phosph_ase_sf"/>
</dbReference>
<dbReference type="InterPro" id="IPR025558">
    <property type="entry name" value="DUF4283"/>
</dbReference>
<proteinExistence type="predicted"/>
<feature type="domain" description="DUF4283" evidence="2">
    <location>
        <begin position="56"/>
        <end position="136"/>
    </location>
</feature>